<accession>A0A3Q7I3E7</accession>
<proteinExistence type="predicted"/>
<dbReference type="PANTHER" id="PTHR11439:SF467">
    <property type="entry name" value="INTEGRASE CATALYTIC DOMAIN-CONTAINING PROTEIN"/>
    <property type="match status" value="1"/>
</dbReference>
<dbReference type="AlphaFoldDB" id="A0A3Q7I3E7"/>
<reference evidence="1" key="2">
    <citation type="submission" date="2019-01" db="UniProtKB">
        <authorList>
            <consortium name="EnsemblPlants"/>
        </authorList>
    </citation>
    <scope>IDENTIFICATION</scope>
    <source>
        <strain evidence="1">cv. Heinz 1706</strain>
    </source>
</reference>
<reference evidence="1" key="1">
    <citation type="journal article" date="2012" name="Nature">
        <title>The tomato genome sequence provides insights into fleshy fruit evolution.</title>
        <authorList>
            <consortium name="Tomato Genome Consortium"/>
        </authorList>
    </citation>
    <scope>NUCLEOTIDE SEQUENCE [LARGE SCALE GENOMIC DNA]</scope>
    <source>
        <strain evidence="1">cv. Heinz 1706</strain>
    </source>
</reference>
<evidence type="ECO:0000313" key="2">
    <source>
        <dbReference type="Proteomes" id="UP000004994"/>
    </source>
</evidence>
<dbReference type="PANTHER" id="PTHR11439">
    <property type="entry name" value="GAG-POL-RELATED RETROTRANSPOSON"/>
    <property type="match status" value="1"/>
</dbReference>
<sequence>MYSDADWGGDISHRVSTSDYILFVCCNQIIWFSKKQNIVSRSSTESEYKAVANALFETLFCPHEAVGDVVLAFKKSFSGPWHCWSKVQELVRDKWFNDFETLESGIFTQEQKSYSFSGEDKALVRRNFNRVGNERLSDNLGKQKRTFARTKQIPNLISQVHLEGLMRYWDS</sequence>
<dbReference type="InParanoid" id="A0A3Q7I3E7"/>
<evidence type="ECO:0000313" key="1">
    <source>
        <dbReference type="EnsemblPlants" id="Solyc09g055965.1.1"/>
    </source>
</evidence>
<dbReference type="Proteomes" id="UP000004994">
    <property type="component" value="Chromosome 9"/>
</dbReference>
<dbReference type="Gramene" id="Solyc09g055965.1.1">
    <property type="protein sequence ID" value="Solyc09g055965.1.1"/>
    <property type="gene ID" value="Solyc09g055965.1"/>
</dbReference>
<dbReference type="EnsemblPlants" id="Solyc09g055965.1.1">
    <property type="protein sequence ID" value="Solyc09g055965.1.1"/>
    <property type="gene ID" value="Solyc09g055965.1"/>
</dbReference>
<protein>
    <submittedName>
        <fullName evidence="1">Uncharacterized protein</fullName>
    </submittedName>
</protein>
<organism evidence="1">
    <name type="scientific">Solanum lycopersicum</name>
    <name type="common">Tomato</name>
    <name type="synonym">Lycopersicon esculentum</name>
    <dbReference type="NCBI Taxonomy" id="4081"/>
    <lineage>
        <taxon>Eukaryota</taxon>
        <taxon>Viridiplantae</taxon>
        <taxon>Streptophyta</taxon>
        <taxon>Embryophyta</taxon>
        <taxon>Tracheophyta</taxon>
        <taxon>Spermatophyta</taxon>
        <taxon>Magnoliopsida</taxon>
        <taxon>eudicotyledons</taxon>
        <taxon>Gunneridae</taxon>
        <taxon>Pentapetalae</taxon>
        <taxon>asterids</taxon>
        <taxon>lamiids</taxon>
        <taxon>Solanales</taxon>
        <taxon>Solanaceae</taxon>
        <taxon>Solanoideae</taxon>
        <taxon>Solaneae</taxon>
        <taxon>Solanum</taxon>
        <taxon>Solanum subgen. Lycopersicon</taxon>
    </lineage>
</organism>
<dbReference type="CDD" id="cd09272">
    <property type="entry name" value="RNase_HI_RT_Ty1"/>
    <property type="match status" value="1"/>
</dbReference>
<name>A0A3Q7I3E7_SOLLC</name>
<keyword evidence="2" id="KW-1185">Reference proteome</keyword>
<dbReference type="STRING" id="4081.A0A3Q7I3E7"/>